<proteinExistence type="predicted"/>
<dbReference type="EMBL" id="JBHSOH010000019">
    <property type="protein sequence ID" value="MFC5849313.1"/>
    <property type="molecule type" value="Genomic_DNA"/>
</dbReference>
<dbReference type="Gene3D" id="3.40.50.410">
    <property type="entry name" value="von Willebrand factor, type A domain"/>
    <property type="match status" value="1"/>
</dbReference>
<feature type="domain" description="VWFA" evidence="2">
    <location>
        <begin position="418"/>
        <end position="584"/>
    </location>
</feature>
<evidence type="ECO:0000313" key="3">
    <source>
        <dbReference type="EMBL" id="MFC5849313.1"/>
    </source>
</evidence>
<evidence type="ECO:0000259" key="2">
    <source>
        <dbReference type="SMART" id="SM00327"/>
    </source>
</evidence>
<dbReference type="RefSeq" id="WP_014682869.1">
    <property type="nucleotide sequence ID" value="NZ_JBHSOH010000019.1"/>
</dbReference>
<accession>A0ABW1DP45</accession>
<feature type="compositionally biased region" description="Basic and acidic residues" evidence="1">
    <location>
        <begin position="347"/>
        <end position="357"/>
    </location>
</feature>
<evidence type="ECO:0000313" key="4">
    <source>
        <dbReference type="Proteomes" id="UP001595979"/>
    </source>
</evidence>
<keyword evidence="4" id="KW-1185">Reference proteome</keyword>
<feature type="compositionally biased region" description="Pro residues" evidence="1">
    <location>
        <begin position="326"/>
        <end position="335"/>
    </location>
</feature>
<dbReference type="Proteomes" id="UP001595979">
    <property type="component" value="Unassembled WGS sequence"/>
</dbReference>
<dbReference type="InterPro" id="IPR036465">
    <property type="entry name" value="vWFA_dom_sf"/>
</dbReference>
<feature type="compositionally biased region" description="Low complexity" evidence="1">
    <location>
        <begin position="298"/>
        <end position="325"/>
    </location>
</feature>
<feature type="region of interest" description="Disordered" evidence="1">
    <location>
        <begin position="209"/>
        <end position="357"/>
    </location>
</feature>
<reference evidence="4" key="1">
    <citation type="journal article" date="2019" name="Int. J. Syst. Evol. Microbiol.">
        <title>The Global Catalogue of Microorganisms (GCM) 10K type strain sequencing project: providing services to taxonomists for standard genome sequencing and annotation.</title>
        <authorList>
            <consortium name="The Broad Institute Genomics Platform"/>
            <consortium name="The Broad Institute Genome Sequencing Center for Infectious Disease"/>
            <person name="Wu L."/>
            <person name="Ma J."/>
        </authorList>
    </citation>
    <scope>NUCLEOTIDE SEQUENCE [LARGE SCALE GENOMIC DNA]</scope>
    <source>
        <strain evidence="4">CGMCC 1.15053</strain>
    </source>
</reference>
<comment type="caution">
    <text evidence="3">The sequence shown here is derived from an EMBL/GenBank/DDBJ whole genome shotgun (WGS) entry which is preliminary data.</text>
</comment>
<dbReference type="SUPFAM" id="SSF53300">
    <property type="entry name" value="vWA-like"/>
    <property type="match status" value="1"/>
</dbReference>
<feature type="compositionally biased region" description="Basic and acidic residues" evidence="1">
    <location>
        <begin position="268"/>
        <end position="277"/>
    </location>
</feature>
<protein>
    <submittedName>
        <fullName evidence="3">VWA domain-containing protein</fullName>
    </submittedName>
</protein>
<dbReference type="CDD" id="cd00198">
    <property type="entry name" value="vWFA"/>
    <property type="match status" value="1"/>
</dbReference>
<dbReference type="InterPro" id="IPR002035">
    <property type="entry name" value="VWF_A"/>
</dbReference>
<dbReference type="Pfam" id="PF13519">
    <property type="entry name" value="VWA_2"/>
    <property type="match status" value="1"/>
</dbReference>
<evidence type="ECO:0000256" key="1">
    <source>
        <dbReference type="SAM" id="MobiDB-lite"/>
    </source>
</evidence>
<sequence>MITLPTLQPTLAWHQQLSWRRYVEQLFRLVSRRRDFRLELQRGRLIAGVIPEQRRVLLNPDLIPVPAMGVRFDPQTPHGQRTQLLRAIMAHEAGHVVFSASKPAGELGWLWNALEDERMERLVMRRFPELCSDFDFLGDAMLLKGEPEATDFMNACLRWRWGHDRPDIPFEVQAQDQEAWEQARPLVEEAWETTRDGVELLAARILALRPAPPAGEPPKSRPELNADGGGMSEAQPEEQKQAQGTGEPDVDEVTEAASTDGGEETPEQEEHQARDEAGAGTGKSPGVEKDTPEEPEDTSGPSGGTTPTSDGEEQGQPQQGRGEAPLPAPPPPAPGEDPSQGASDHAGPPRDLSRRESAQEMLDRIEVHARHLTRILAPPIRPAHATPHRSKGRFRYDRYTQGAEKYFGRKVGEDRPAPFLLRLVVDMSSSMAGGRLNAAQEAALMLARAANLAGSRLQVVSFDYNAYETVPLDMPWAESVDAIAGLEARGGTLLSSALRLVLAGERRPEEREVIAIICDGELTTYDRLVCGLLLGEQQREHRTIVPLLIGEGIQGQAIWEALFGTAVPVHDTENIARTLFQSLTRLRQKLEPRLGLAP</sequence>
<organism evidence="3 4">
    <name type="scientific">Deinococcus petrolearius</name>
    <dbReference type="NCBI Taxonomy" id="1751295"/>
    <lineage>
        <taxon>Bacteria</taxon>
        <taxon>Thermotogati</taxon>
        <taxon>Deinococcota</taxon>
        <taxon>Deinococci</taxon>
        <taxon>Deinococcales</taxon>
        <taxon>Deinococcaceae</taxon>
        <taxon>Deinococcus</taxon>
    </lineage>
</organism>
<name>A0ABW1DP45_9DEIO</name>
<gene>
    <name evidence="3" type="ORF">ACFPQ6_13450</name>
</gene>
<dbReference type="SMART" id="SM00327">
    <property type="entry name" value="VWA"/>
    <property type="match status" value="1"/>
</dbReference>